<evidence type="ECO:0000313" key="2">
    <source>
        <dbReference type="EMBL" id="ANB11680.1"/>
    </source>
</evidence>
<feature type="region of interest" description="Disordered" evidence="1">
    <location>
        <begin position="164"/>
        <end position="184"/>
    </location>
</feature>
<dbReference type="Proteomes" id="UP000189580">
    <property type="component" value="Chromosome c"/>
</dbReference>
<dbReference type="OrthoDB" id="5408025at2759"/>
<feature type="compositionally biased region" description="Low complexity" evidence="1">
    <location>
        <begin position="100"/>
        <end position="113"/>
    </location>
</feature>
<keyword evidence="3" id="KW-1185">Reference proteome</keyword>
<feature type="region of interest" description="Disordered" evidence="1">
    <location>
        <begin position="98"/>
        <end position="133"/>
    </location>
</feature>
<evidence type="ECO:0000313" key="3">
    <source>
        <dbReference type="Proteomes" id="UP000189580"/>
    </source>
</evidence>
<proteinExistence type="predicted"/>
<dbReference type="Pfam" id="PF14618">
    <property type="entry name" value="DUF4452"/>
    <property type="match status" value="1"/>
</dbReference>
<sequence length="184" mass="19469">MSYYYTPSPPSASGSLSYGNDSMSVNHTRVPSYNTTAAGSVASYSRPNSVSPQFTNAFPVSGSFFGAQPVHHNRSCKQRFNASRGFEMEDDMEFCPALTSDRSSASSSVSSDSSDYHQDYTISRPANLGSPISSPAKTNAVLSAASVSPSTPAISRVRKAIEIVDPTTGLRVSSPPTPSAGLRR</sequence>
<reference evidence="2 3" key="1">
    <citation type="submission" date="2016-02" db="EMBL/GenBank/DDBJ databases">
        <title>Complete genome sequence and transcriptome regulation of the pentose utilising yeast Sugiyamaella lignohabitans.</title>
        <authorList>
            <person name="Bellasio M."/>
            <person name="Peymann A."/>
            <person name="Valli M."/>
            <person name="Sipitzky M."/>
            <person name="Graf A."/>
            <person name="Sauer M."/>
            <person name="Marx H."/>
            <person name="Mattanovich D."/>
        </authorList>
    </citation>
    <scope>NUCLEOTIDE SEQUENCE [LARGE SCALE GENOMIC DNA]</scope>
    <source>
        <strain evidence="2 3">CBS 10342</strain>
    </source>
</reference>
<accession>A0A167CGY3</accession>
<protein>
    <submittedName>
        <fullName evidence="2">Uncharacterized protein</fullName>
    </submittedName>
</protein>
<dbReference type="GeneID" id="30036641"/>
<name>A0A167CGY3_9ASCO</name>
<feature type="region of interest" description="Disordered" evidence="1">
    <location>
        <begin position="1"/>
        <end position="23"/>
    </location>
</feature>
<dbReference type="EMBL" id="CP014500">
    <property type="protein sequence ID" value="ANB11680.1"/>
    <property type="molecule type" value="Genomic_DNA"/>
</dbReference>
<dbReference type="PANTHER" id="PTHR39615">
    <property type="entry name" value="YALI0E17897P"/>
    <property type="match status" value="1"/>
</dbReference>
<gene>
    <name evidence="2" type="ORF">AWJ20_4501</name>
</gene>
<dbReference type="PANTHER" id="PTHR39615:SF1">
    <property type="entry name" value="YALI0E17897P"/>
    <property type="match status" value="1"/>
</dbReference>
<dbReference type="RefSeq" id="XP_018734157.1">
    <property type="nucleotide sequence ID" value="XM_018881578.1"/>
</dbReference>
<evidence type="ECO:0000256" key="1">
    <source>
        <dbReference type="SAM" id="MobiDB-lite"/>
    </source>
</evidence>
<dbReference type="AlphaFoldDB" id="A0A167CGY3"/>
<feature type="compositionally biased region" description="Low complexity" evidence="1">
    <location>
        <begin position="1"/>
        <end position="15"/>
    </location>
</feature>
<dbReference type="KEGG" id="slb:AWJ20_4501"/>
<dbReference type="InterPro" id="IPR027915">
    <property type="entry name" value="DUF4452"/>
</dbReference>
<organism evidence="2 3">
    <name type="scientific">Sugiyamaella lignohabitans</name>
    <dbReference type="NCBI Taxonomy" id="796027"/>
    <lineage>
        <taxon>Eukaryota</taxon>
        <taxon>Fungi</taxon>
        <taxon>Dikarya</taxon>
        <taxon>Ascomycota</taxon>
        <taxon>Saccharomycotina</taxon>
        <taxon>Dipodascomycetes</taxon>
        <taxon>Dipodascales</taxon>
        <taxon>Trichomonascaceae</taxon>
        <taxon>Sugiyamaella</taxon>
    </lineage>
</organism>